<keyword evidence="2" id="KW-1185">Reference proteome</keyword>
<evidence type="ECO:0000313" key="1">
    <source>
        <dbReference type="EMBL" id="KAJ8455214.1"/>
    </source>
</evidence>
<evidence type="ECO:0000313" key="2">
    <source>
        <dbReference type="Proteomes" id="UP001215151"/>
    </source>
</evidence>
<dbReference type="AlphaFoldDB" id="A0AAD7X4S7"/>
<reference evidence="1" key="1">
    <citation type="submission" date="2022-11" db="EMBL/GenBank/DDBJ databases">
        <title>Genome Sequence of Cubamyces cubensis.</title>
        <authorList>
            <person name="Buettner E."/>
        </authorList>
    </citation>
    <scope>NUCLEOTIDE SEQUENCE</scope>
    <source>
        <strain evidence="1">MPL-01</strain>
    </source>
</reference>
<name>A0AAD7X4S7_9APHY</name>
<sequence length="275" mass="31157">MAFLQQALLQTDGVPPPRVLPKEVEFPANTVITLTDSNLNYMRRQDLAWEAFTSPVSPGTPASIQDVPEGAMAFIRCDNDVFEWWQYRKITGGQWKFVDAQLSELNGSTYISALSQEEYNVQHADPLEVDYHATRLEHLRTGEAVVCRPDEPAYDVNIIANEKRTIRYCFTDCTLPTPRQQRLRTKDKHVAKTRRELAGMVVQDLSATLLDLEKTGKTLHHNGRPVKFEDIILLSVVFCSKGTMRPRLAVVCEKSNLLELIEQLISAPLLPHDVL</sequence>
<accession>A0AAD7X4S7</accession>
<comment type="caution">
    <text evidence="1">The sequence shown here is derived from an EMBL/GenBank/DDBJ whole genome shotgun (WGS) entry which is preliminary data.</text>
</comment>
<dbReference type="Proteomes" id="UP001215151">
    <property type="component" value="Unassembled WGS sequence"/>
</dbReference>
<protein>
    <submittedName>
        <fullName evidence="1">Uncharacterized protein</fullName>
    </submittedName>
</protein>
<organism evidence="1 2">
    <name type="scientific">Trametes cubensis</name>
    <dbReference type="NCBI Taxonomy" id="1111947"/>
    <lineage>
        <taxon>Eukaryota</taxon>
        <taxon>Fungi</taxon>
        <taxon>Dikarya</taxon>
        <taxon>Basidiomycota</taxon>
        <taxon>Agaricomycotina</taxon>
        <taxon>Agaricomycetes</taxon>
        <taxon>Polyporales</taxon>
        <taxon>Polyporaceae</taxon>
        <taxon>Trametes</taxon>
    </lineage>
</organism>
<proteinExistence type="predicted"/>
<gene>
    <name evidence="1" type="ORF">ONZ51_g12567</name>
</gene>
<dbReference type="EMBL" id="JAPEVG010000805">
    <property type="protein sequence ID" value="KAJ8455214.1"/>
    <property type="molecule type" value="Genomic_DNA"/>
</dbReference>